<evidence type="ECO:0000256" key="5">
    <source>
        <dbReference type="ARBA" id="ARBA00022519"/>
    </source>
</evidence>
<feature type="compositionally biased region" description="Low complexity" evidence="16">
    <location>
        <begin position="12"/>
        <end position="21"/>
    </location>
</feature>
<evidence type="ECO:0000256" key="6">
    <source>
        <dbReference type="ARBA" id="ARBA00022553"/>
    </source>
</evidence>
<dbReference type="EMBL" id="FNOW01000025">
    <property type="protein sequence ID" value="SDY03153.1"/>
    <property type="molecule type" value="Genomic_DNA"/>
</dbReference>
<dbReference type="InterPro" id="IPR000700">
    <property type="entry name" value="PAS-assoc_C"/>
</dbReference>
<dbReference type="InterPro" id="IPR000014">
    <property type="entry name" value="PAS"/>
</dbReference>
<dbReference type="InterPro" id="IPR001789">
    <property type="entry name" value="Sig_transdc_resp-reg_receiver"/>
</dbReference>
<dbReference type="EC" id="2.7.13.3" evidence="3"/>
<comment type="catalytic activity">
    <reaction evidence="1">
        <text>ATP + protein L-histidine = ADP + protein N-phospho-L-histidine.</text>
        <dbReference type="EC" id="2.7.13.3"/>
    </reaction>
</comment>
<dbReference type="Pfam" id="PF00512">
    <property type="entry name" value="HisKA"/>
    <property type="match status" value="1"/>
</dbReference>
<dbReference type="SUPFAM" id="SSF47226">
    <property type="entry name" value="Histidine-containing phosphotransfer domain, HPT domain"/>
    <property type="match status" value="1"/>
</dbReference>
<feature type="compositionally biased region" description="Basic and acidic residues" evidence="16">
    <location>
        <begin position="1"/>
        <end position="11"/>
    </location>
</feature>
<evidence type="ECO:0000256" key="12">
    <source>
        <dbReference type="ARBA" id="ARBA00023012"/>
    </source>
</evidence>
<feature type="domain" description="PAS" evidence="19">
    <location>
        <begin position="277"/>
        <end position="349"/>
    </location>
</feature>
<evidence type="ECO:0000313" key="22">
    <source>
        <dbReference type="EMBL" id="SDY03153.1"/>
    </source>
</evidence>
<dbReference type="InterPro" id="IPR004358">
    <property type="entry name" value="Sig_transdc_His_kin-like_C"/>
</dbReference>
<dbReference type="Pfam" id="PF13188">
    <property type="entry name" value="PAS_8"/>
    <property type="match status" value="1"/>
</dbReference>
<keyword evidence="23" id="KW-1185">Reference proteome</keyword>
<keyword evidence="6 15" id="KW-0597">Phosphoprotein</keyword>
<feature type="modified residue" description="Phosphohistidine" evidence="14">
    <location>
        <position position="873"/>
    </location>
</feature>
<accession>A0A1H3GIM2</accession>
<keyword evidence="7" id="KW-0808">Transferase</keyword>
<evidence type="ECO:0000256" key="10">
    <source>
        <dbReference type="ARBA" id="ARBA00022840"/>
    </source>
</evidence>
<keyword evidence="5" id="KW-0997">Cell inner membrane</keyword>
<dbReference type="InterPro" id="IPR003661">
    <property type="entry name" value="HisK_dim/P_dom"/>
</dbReference>
<gene>
    <name evidence="22" type="ORF">SAMN05421644_12518</name>
</gene>
<dbReference type="PROSITE" id="PS50110">
    <property type="entry name" value="RESPONSE_REGULATORY"/>
    <property type="match status" value="1"/>
</dbReference>
<dbReference type="SMART" id="SM00448">
    <property type="entry name" value="REC"/>
    <property type="match status" value="1"/>
</dbReference>
<dbReference type="Pfam" id="PF00072">
    <property type="entry name" value="Response_reg"/>
    <property type="match status" value="1"/>
</dbReference>
<dbReference type="STRING" id="61595.SAMN05421644_12518"/>
<dbReference type="Pfam" id="PF02518">
    <property type="entry name" value="HATPase_c"/>
    <property type="match status" value="1"/>
</dbReference>
<name>A0A1H3GIM2_ALLWA</name>
<comment type="subcellular location">
    <subcellularLocation>
        <location evidence="2">Cell inner membrane</location>
        <topology evidence="2">Multi-pass membrane protein</topology>
    </subcellularLocation>
</comment>
<dbReference type="InterPro" id="IPR005467">
    <property type="entry name" value="His_kinase_dom"/>
</dbReference>
<dbReference type="OrthoDB" id="5756128at2"/>
<keyword evidence="4" id="KW-1003">Cell membrane</keyword>
<evidence type="ECO:0000259" key="17">
    <source>
        <dbReference type="PROSITE" id="PS50109"/>
    </source>
</evidence>
<sequence length="1017" mass="111730">MDRAKTPEEHSPPASGHSAPPDIREALRERDELYRLIFNQAGDAIELVDAETLHFIEVNDTACRLLGYTREELVGRSLMEIQVDLDETTIRANLQGWVKKHGRVRIDNRHRCKDGRILDVQVGIQLAQLDGRPCFVAVWHDTSVEKTAQLALINEAEWRRALIEHSRDGVAIFNAEHRLIEANARFAELLGYSHTELLTLHSWDVDADLTEADICAGFADPLSVNQLILTRHRRKDGSLYDAEVSIQGAQINGRNVFISTTRDVSERKRAARALRESEERYRSLVEGSPDIVYSFSDKRGGLFWSIQVEVVFGYRLADLQADPFLWSRLIHPDDQPRIQTALRAFEQGTPFDLEYRIRTRSGAWRWLRDRSIQRRVLDDEVIVDGLASDITERKQTEQALLEAKLAAEAATLAKSDFLAHMSHELRTPLNAVIGLTQVLEQAELPPEQCALVQHIRLAGHTMLQISNDILDLAKIEANQIAIEVRPCQLATVLKRIEAIQGDAARGKGLTLAIVPPPEFVGQVLTDPLRLEQILTNLVSNAIKFTEQGTVRLWIEPLSLTAEHACLLFAVQDSGIGIAPETQAHLFTPFTQADASIARRYGGTGLGLSISKRLVELMGGTIGVESHAGEGSLFWFELTLARTAPTAPTEIAETAAPTAPVQRPRGMRLGGLRVLTVDDNRLNLDVVAQLLRLEGAHATTALHGAEALELLRRDAHAFDVVLMDVQMPVLDGLRATLAIRHELGLQDLPVIALSAGVLRDEQQRTREAGCNDFLAKPVELEALVAILERWAGQAITAPACPLASAQISDSATVTAALLHIPGIDPNRLQQLTQGDLGLARRLLCRFLTDIGDLPRLIAADLSNGALMSAAARLHGLRGAAANLGALELAELAGVLEAALKAENAVDPALLTAHSTQLRACFEQLRQTLTAYLGEASVLSTVPSLADSTQVDSDKLQQLRAALSANRPQAARRLFTELEAELLAVYGEQTTQTLAVALEGLQFTEALAMLETVRDIRQD</sequence>
<evidence type="ECO:0000256" key="7">
    <source>
        <dbReference type="ARBA" id="ARBA00022679"/>
    </source>
</evidence>
<dbReference type="PRINTS" id="PR00344">
    <property type="entry name" value="BCTRLSENSOR"/>
</dbReference>
<keyword evidence="11" id="KW-1133">Transmembrane helix</keyword>
<dbReference type="SMART" id="SM00388">
    <property type="entry name" value="HisKA"/>
    <property type="match status" value="1"/>
</dbReference>
<dbReference type="InterPro" id="IPR036097">
    <property type="entry name" value="HisK_dim/P_sf"/>
</dbReference>
<organism evidence="22 23">
    <name type="scientific">Allochromatium warmingii</name>
    <name type="common">Chromatium warmingii</name>
    <dbReference type="NCBI Taxonomy" id="61595"/>
    <lineage>
        <taxon>Bacteria</taxon>
        <taxon>Pseudomonadati</taxon>
        <taxon>Pseudomonadota</taxon>
        <taxon>Gammaproteobacteria</taxon>
        <taxon>Chromatiales</taxon>
        <taxon>Chromatiaceae</taxon>
        <taxon>Allochromatium</taxon>
    </lineage>
</organism>
<dbReference type="NCBIfam" id="TIGR00229">
    <property type="entry name" value="sensory_box"/>
    <property type="match status" value="3"/>
</dbReference>
<dbReference type="InterPro" id="IPR003594">
    <property type="entry name" value="HATPase_dom"/>
</dbReference>
<dbReference type="GO" id="GO:0000155">
    <property type="term" value="F:phosphorelay sensor kinase activity"/>
    <property type="evidence" value="ECO:0007669"/>
    <property type="project" value="InterPro"/>
</dbReference>
<keyword evidence="13" id="KW-0472">Membrane</keyword>
<feature type="domain" description="PAC" evidence="20">
    <location>
        <begin position="351"/>
        <end position="402"/>
    </location>
</feature>
<dbReference type="Pfam" id="PF08447">
    <property type="entry name" value="PAS_3"/>
    <property type="match status" value="1"/>
</dbReference>
<dbReference type="SMART" id="SM00091">
    <property type="entry name" value="PAS"/>
    <property type="match status" value="3"/>
</dbReference>
<evidence type="ECO:0000256" key="3">
    <source>
        <dbReference type="ARBA" id="ARBA00012438"/>
    </source>
</evidence>
<dbReference type="AlphaFoldDB" id="A0A1H3GIM2"/>
<evidence type="ECO:0000256" key="13">
    <source>
        <dbReference type="ARBA" id="ARBA00023136"/>
    </source>
</evidence>
<dbReference type="Pfam" id="PF13426">
    <property type="entry name" value="PAS_9"/>
    <property type="match status" value="1"/>
</dbReference>
<dbReference type="SUPFAM" id="SSF55874">
    <property type="entry name" value="ATPase domain of HSP90 chaperone/DNA topoisomerase II/histidine kinase"/>
    <property type="match status" value="1"/>
</dbReference>
<dbReference type="PROSITE" id="PS50894">
    <property type="entry name" value="HPT"/>
    <property type="match status" value="1"/>
</dbReference>
<evidence type="ECO:0000256" key="4">
    <source>
        <dbReference type="ARBA" id="ARBA00022475"/>
    </source>
</evidence>
<evidence type="ECO:0000313" key="23">
    <source>
        <dbReference type="Proteomes" id="UP000198672"/>
    </source>
</evidence>
<dbReference type="PROSITE" id="PS50113">
    <property type="entry name" value="PAC"/>
    <property type="match status" value="1"/>
</dbReference>
<keyword evidence="10" id="KW-0067">ATP-binding</keyword>
<dbReference type="SMART" id="SM00387">
    <property type="entry name" value="HATPase_c"/>
    <property type="match status" value="1"/>
</dbReference>
<dbReference type="PROSITE" id="PS50109">
    <property type="entry name" value="HIS_KIN"/>
    <property type="match status" value="1"/>
</dbReference>
<keyword evidence="9" id="KW-0418">Kinase</keyword>
<protein>
    <recommendedName>
        <fullName evidence="3">histidine kinase</fullName>
        <ecNumber evidence="3">2.7.13.3</ecNumber>
    </recommendedName>
</protein>
<dbReference type="Gene3D" id="3.30.450.20">
    <property type="entry name" value="PAS domain"/>
    <property type="match status" value="3"/>
</dbReference>
<dbReference type="Gene3D" id="1.10.287.130">
    <property type="match status" value="1"/>
</dbReference>
<dbReference type="InterPro" id="IPR035965">
    <property type="entry name" value="PAS-like_dom_sf"/>
</dbReference>
<dbReference type="RefSeq" id="WP_091333965.1">
    <property type="nucleotide sequence ID" value="NZ_FNOW01000025.1"/>
</dbReference>
<dbReference type="CDD" id="cd00082">
    <property type="entry name" value="HisKA"/>
    <property type="match status" value="1"/>
</dbReference>
<dbReference type="InterPro" id="IPR001610">
    <property type="entry name" value="PAC"/>
</dbReference>
<keyword evidence="10" id="KW-0547">Nucleotide-binding</keyword>
<evidence type="ECO:0000256" key="14">
    <source>
        <dbReference type="PROSITE-ProRule" id="PRU00110"/>
    </source>
</evidence>
<evidence type="ECO:0000256" key="16">
    <source>
        <dbReference type="SAM" id="MobiDB-lite"/>
    </source>
</evidence>
<dbReference type="SUPFAM" id="SSF47384">
    <property type="entry name" value="Homodimeric domain of signal transducing histidine kinase"/>
    <property type="match status" value="1"/>
</dbReference>
<feature type="domain" description="Response regulatory" evidence="18">
    <location>
        <begin position="672"/>
        <end position="790"/>
    </location>
</feature>
<dbReference type="InterPro" id="IPR008207">
    <property type="entry name" value="Sig_transdc_His_kin_Hpt_dom"/>
</dbReference>
<dbReference type="SMART" id="SM00086">
    <property type="entry name" value="PAC"/>
    <property type="match status" value="3"/>
</dbReference>
<feature type="domain" description="PAS" evidence="19">
    <location>
        <begin position="155"/>
        <end position="198"/>
    </location>
</feature>
<dbReference type="InterPro" id="IPR036641">
    <property type="entry name" value="HPT_dom_sf"/>
</dbReference>
<evidence type="ECO:0000256" key="8">
    <source>
        <dbReference type="ARBA" id="ARBA00022692"/>
    </source>
</evidence>
<dbReference type="CDD" id="cd16922">
    <property type="entry name" value="HATPase_EvgS-ArcB-TorS-like"/>
    <property type="match status" value="1"/>
</dbReference>
<dbReference type="CDD" id="cd00130">
    <property type="entry name" value="PAS"/>
    <property type="match status" value="3"/>
</dbReference>
<dbReference type="Gene3D" id="3.40.50.2300">
    <property type="match status" value="1"/>
</dbReference>
<dbReference type="GO" id="GO:0005886">
    <property type="term" value="C:plasma membrane"/>
    <property type="evidence" value="ECO:0007669"/>
    <property type="project" value="UniProtKB-SubCell"/>
</dbReference>
<evidence type="ECO:0000256" key="15">
    <source>
        <dbReference type="PROSITE-ProRule" id="PRU00169"/>
    </source>
</evidence>
<dbReference type="SUPFAM" id="SSF55785">
    <property type="entry name" value="PYP-like sensor domain (PAS domain)"/>
    <property type="match status" value="3"/>
</dbReference>
<evidence type="ECO:0000259" key="18">
    <source>
        <dbReference type="PROSITE" id="PS50110"/>
    </source>
</evidence>
<dbReference type="Gene3D" id="3.30.565.10">
    <property type="entry name" value="Histidine kinase-like ATPase, C-terminal domain"/>
    <property type="match status" value="1"/>
</dbReference>
<feature type="domain" description="PAS" evidence="19">
    <location>
        <begin position="30"/>
        <end position="101"/>
    </location>
</feature>
<evidence type="ECO:0000259" key="21">
    <source>
        <dbReference type="PROSITE" id="PS50894"/>
    </source>
</evidence>
<feature type="modified residue" description="4-aspartylphosphate" evidence="15">
    <location>
        <position position="723"/>
    </location>
</feature>
<feature type="domain" description="Histidine kinase" evidence="17">
    <location>
        <begin position="420"/>
        <end position="641"/>
    </location>
</feature>
<feature type="domain" description="HPt" evidence="21">
    <location>
        <begin position="834"/>
        <end position="930"/>
    </location>
</feature>
<dbReference type="SUPFAM" id="SSF52172">
    <property type="entry name" value="CheY-like"/>
    <property type="match status" value="1"/>
</dbReference>
<dbReference type="Gene3D" id="1.20.120.160">
    <property type="entry name" value="HPT domain"/>
    <property type="match status" value="1"/>
</dbReference>
<keyword evidence="8" id="KW-0812">Transmembrane</keyword>
<evidence type="ECO:0000256" key="2">
    <source>
        <dbReference type="ARBA" id="ARBA00004429"/>
    </source>
</evidence>
<keyword evidence="12" id="KW-0902">Two-component regulatory system</keyword>
<proteinExistence type="predicted"/>
<dbReference type="PANTHER" id="PTHR43047:SF64">
    <property type="entry name" value="HISTIDINE KINASE CONTAINING CHEY-HOMOLOGOUS RECEIVER DOMAIN AND PAS DOMAIN-RELATED"/>
    <property type="match status" value="1"/>
</dbReference>
<evidence type="ECO:0000259" key="19">
    <source>
        <dbReference type="PROSITE" id="PS50112"/>
    </source>
</evidence>
<evidence type="ECO:0000259" key="20">
    <source>
        <dbReference type="PROSITE" id="PS50113"/>
    </source>
</evidence>
<dbReference type="InterPro" id="IPR013655">
    <property type="entry name" value="PAS_fold_3"/>
</dbReference>
<dbReference type="InterPro" id="IPR011006">
    <property type="entry name" value="CheY-like_superfamily"/>
</dbReference>
<evidence type="ECO:0000256" key="9">
    <source>
        <dbReference type="ARBA" id="ARBA00022777"/>
    </source>
</evidence>
<dbReference type="PROSITE" id="PS50112">
    <property type="entry name" value="PAS"/>
    <property type="match status" value="3"/>
</dbReference>
<dbReference type="PANTHER" id="PTHR43047">
    <property type="entry name" value="TWO-COMPONENT HISTIDINE PROTEIN KINASE"/>
    <property type="match status" value="1"/>
</dbReference>
<reference evidence="23" key="1">
    <citation type="submission" date="2016-10" db="EMBL/GenBank/DDBJ databases">
        <authorList>
            <person name="Varghese N."/>
            <person name="Submissions S."/>
        </authorList>
    </citation>
    <scope>NUCLEOTIDE SEQUENCE [LARGE SCALE GENOMIC DNA]</scope>
    <source>
        <strain evidence="23">DSM 173</strain>
    </source>
</reference>
<dbReference type="InterPro" id="IPR036890">
    <property type="entry name" value="HATPase_C_sf"/>
</dbReference>
<dbReference type="CDD" id="cd17546">
    <property type="entry name" value="REC_hyHK_CKI1_RcsC-like"/>
    <property type="match status" value="1"/>
</dbReference>
<feature type="region of interest" description="Disordered" evidence="16">
    <location>
        <begin position="1"/>
        <end position="22"/>
    </location>
</feature>
<evidence type="ECO:0000256" key="1">
    <source>
        <dbReference type="ARBA" id="ARBA00000085"/>
    </source>
</evidence>
<evidence type="ECO:0000256" key="11">
    <source>
        <dbReference type="ARBA" id="ARBA00022989"/>
    </source>
</evidence>
<dbReference type="Pfam" id="PF01627">
    <property type="entry name" value="Hpt"/>
    <property type="match status" value="1"/>
</dbReference>
<dbReference type="FunFam" id="3.30.565.10:FF:000010">
    <property type="entry name" value="Sensor histidine kinase RcsC"/>
    <property type="match status" value="1"/>
</dbReference>
<dbReference type="Proteomes" id="UP000198672">
    <property type="component" value="Unassembled WGS sequence"/>
</dbReference>